<feature type="non-terminal residue" evidence="6">
    <location>
        <position position="1"/>
    </location>
</feature>
<keyword evidence="1" id="KW-0479">Metal-binding</keyword>
<dbReference type="GO" id="GO:0051536">
    <property type="term" value="F:iron-sulfur cluster binding"/>
    <property type="evidence" value="ECO:0007669"/>
    <property type="project" value="UniProtKB-KW"/>
</dbReference>
<protein>
    <recommendedName>
        <fullName evidence="5">F420-non-reducing hydrogenase iron-sulfur subunit D domain-containing protein</fullName>
    </recommendedName>
</protein>
<organism evidence="6">
    <name type="scientific">marine sediment metagenome</name>
    <dbReference type="NCBI Taxonomy" id="412755"/>
    <lineage>
        <taxon>unclassified sequences</taxon>
        <taxon>metagenomes</taxon>
        <taxon>ecological metagenomes</taxon>
    </lineage>
</organism>
<sequence>ISAADLTGTTRRSYSTDFHLIRVRCTGRVGIHLIMESFPAWCGWCSDNLLKGRRMRIWEW</sequence>
<keyword evidence="2" id="KW-0560">Oxidoreductase</keyword>
<dbReference type="GO" id="GO:0046872">
    <property type="term" value="F:metal ion binding"/>
    <property type="evidence" value="ECO:0007669"/>
    <property type="project" value="UniProtKB-KW"/>
</dbReference>
<evidence type="ECO:0000256" key="3">
    <source>
        <dbReference type="ARBA" id="ARBA00023004"/>
    </source>
</evidence>
<accession>X1BQ83</accession>
<dbReference type="GO" id="GO:0016491">
    <property type="term" value="F:oxidoreductase activity"/>
    <property type="evidence" value="ECO:0007669"/>
    <property type="project" value="UniProtKB-KW"/>
</dbReference>
<dbReference type="InterPro" id="IPR003813">
    <property type="entry name" value="MvhD/FlpD"/>
</dbReference>
<reference evidence="6" key="1">
    <citation type="journal article" date="2014" name="Front. Microbiol.">
        <title>High frequency of phylogenetically diverse reductive dehalogenase-homologous genes in deep subseafloor sedimentary metagenomes.</title>
        <authorList>
            <person name="Kawai M."/>
            <person name="Futagami T."/>
            <person name="Toyoda A."/>
            <person name="Takaki Y."/>
            <person name="Nishi S."/>
            <person name="Hori S."/>
            <person name="Arai W."/>
            <person name="Tsubouchi T."/>
            <person name="Morono Y."/>
            <person name="Uchiyama I."/>
            <person name="Ito T."/>
            <person name="Fujiyama A."/>
            <person name="Inagaki F."/>
            <person name="Takami H."/>
        </authorList>
    </citation>
    <scope>NUCLEOTIDE SEQUENCE</scope>
    <source>
        <strain evidence="6">Expedition CK06-06</strain>
    </source>
</reference>
<keyword evidence="4" id="KW-0411">Iron-sulfur</keyword>
<dbReference type="Pfam" id="PF02662">
    <property type="entry name" value="FlpD"/>
    <property type="match status" value="1"/>
</dbReference>
<dbReference type="EMBL" id="BART01022500">
    <property type="protein sequence ID" value="GAG97180.1"/>
    <property type="molecule type" value="Genomic_DNA"/>
</dbReference>
<dbReference type="AlphaFoldDB" id="X1BQ83"/>
<name>X1BQ83_9ZZZZ</name>
<evidence type="ECO:0000256" key="2">
    <source>
        <dbReference type="ARBA" id="ARBA00023002"/>
    </source>
</evidence>
<feature type="domain" description="F420-non-reducing hydrogenase iron-sulfur subunit D" evidence="5">
    <location>
        <begin position="2"/>
        <end position="38"/>
    </location>
</feature>
<comment type="caution">
    <text evidence="6">The sequence shown here is derived from an EMBL/GenBank/DDBJ whole genome shotgun (WGS) entry which is preliminary data.</text>
</comment>
<evidence type="ECO:0000313" key="6">
    <source>
        <dbReference type="EMBL" id="GAG97180.1"/>
    </source>
</evidence>
<evidence type="ECO:0000259" key="5">
    <source>
        <dbReference type="Pfam" id="PF02662"/>
    </source>
</evidence>
<gene>
    <name evidence="6" type="ORF">S01H4_41181</name>
</gene>
<proteinExistence type="predicted"/>
<keyword evidence="3" id="KW-0408">Iron</keyword>
<evidence type="ECO:0000256" key="1">
    <source>
        <dbReference type="ARBA" id="ARBA00022723"/>
    </source>
</evidence>
<evidence type="ECO:0000256" key="4">
    <source>
        <dbReference type="ARBA" id="ARBA00023014"/>
    </source>
</evidence>